<comment type="caution">
    <text evidence="3">Lacks conserved residue(s) required for the propagation of feature annotation.</text>
</comment>
<dbReference type="FunFam" id="2.10.25.10:FF:000139">
    <property type="entry name" value="Fibulin-1"/>
    <property type="match status" value="1"/>
</dbReference>
<protein>
    <submittedName>
        <fullName evidence="7">Nidogen-2</fullName>
    </submittedName>
</protein>
<dbReference type="SMART" id="SM00179">
    <property type="entry name" value="EGF_CA"/>
    <property type="match status" value="1"/>
</dbReference>
<evidence type="ECO:0000313" key="8">
    <source>
        <dbReference type="Proteomes" id="UP000762676"/>
    </source>
</evidence>
<evidence type="ECO:0000259" key="6">
    <source>
        <dbReference type="PROSITE" id="PS50026"/>
    </source>
</evidence>
<evidence type="ECO:0000313" key="7">
    <source>
        <dbReference type="EMBL" id="GFS23055.1"/>
    </source>
</evidence>
<feature type="region of interest" description="Disordered" evidence="4">
    <location>
        <begin position="141"/>
        <end position="189"/>
    </location>
</feature>
<keyword evidence="8" id="KW-1185">Reference proteome</keyword>
<name>A0AAV4JKX8_9GAST</name>
<evidence type="ECO:0000256" key="3">
    <source>
        <dbReference type="PROSITE-ProRule" id="PRU00076"/>
    </source>
</evidence>
<sequence>MATFVGYIDECETGDHRCLALSNCTNVIGSYTCSCDSGYYWHQASASCTADACQSNPCQLDWDCHLLDAGASYVCSPKDGSLRTDDDDENHWKRAVIIVSCVLGALCLILLIVVICLAIRRKRALEMDAYSNSRYNDVAANPRQQGYNKRGSATEMSEQRSRRNVYEAPGRNGDYTQAYDNRSFRSDQL</sequence>
<dbReference type="EMBL" id="BMAT01006959">
    <property type="protein sequence ID" value="GFS23055.1"/>
    <property type="molecule type" value="Genomic_DNA"/>
</dbReference>
<dbReference type="PROSITE" id="PS50026">
    <property type="entry name" value="EGF_3"/>
    <property type="match status" value="1"/>
</dbReference>
<comment type="caution">
    <text evidence="7">The sequence shown here is derived from an EMBL/GenBank/DDBJ whole genome shotgun (WGS) entry which is preliminary data.</text>
</comment>
<evidence type="ECO:0000256" key="5">
    <source>
        <dbReference type="SAM" id="Phobius"/>
    </source>
</evidence>
<dbReference type="InterPro" id="IPR001881">
    <property type="entry name" value="EGF-like_Ca-bd_dom"/>
</dbReference>
<dbReference type="AlphaFoldDB" id="A0AAV4JKX8"/>
<keyword evidence="5" id="KW-0812">Transmembrane</keyword>
<dbReference type="GO" id="GO:0005509">
    <property type="term" value="F:calcium ion binding"/>
    <property type="evidence" value="ECO:0007669"/>
    <property type="project" value="InterPro"/>
</dbReference>
<dbReference type="Pfam" id="PF07645">
    <property type="entry name" value="EGF_CA"/>
    <property type="match status" value="1"/>
</dbReference>
<dbReference type="CDD" id="cd00054">
    <property type="entry name" value="EGF_CA"/>
    <property type="match status" value="1"/>
</dbReference>
<dbReference type="Proteomes" id="UP000762676">
    <property type="component" value="Unassembled WGS sequence"/>
</dbReference>
<dbReference type="SUPFAM" id="SSF57196">
    <property type="entry name" value="EGF/Laminin"/>
    <property type="match status" value="1"/>
</dbReference>
<keyword evidence="1 3" id="KW-0245">EGF-like domain</keyword>
<dbReference type="Gene3D" id="2.10.25.10">
    <property type="entry name" value="Laminin"/>
    <property type="match status" value="1"/>
</dbReference>
<dbReference type="PROSITE" id="PS00010">
    <property type="entry name" value="ASX_HYDROXYL"/>
    <property type="match status" value="1"/>
</dbReference>
<organism evidence="7 8">
    <name type="scientific">Elysia marginata</name>
    <dbReference type="NCBI Taxonomy" id="1093978"/>
    <lineage>
        <taxon>Eukaryota</taxon>
        <taxon>Metazoa</taxon>
        <taxon>Spiralia</taxon>
        <taxon>Lophotrochozoa</taxon>
        <taxon>Mollusca</taxon>
        <taxon>Gastropoda</taxon>
        <taxon>Heterobranchia</taxon>
        <taxon>Euthyneura</taxon>
        <taxon>Panpulmonata</taxon>
        <taxon>Sacoglossa</taxon>
        <taxon>Placobranchoidea</taxon>
        <taxon>Plakobranchidae</taxon>
        <taxon>Elysia</taxon>
    </lineage>
</organism>
<reference evidence="7 8" key="1">
    <citation type="journal article" date="2021" name="Elife">
        <title>Chloroplast acquisition without the gene transfer in kleptoplastic sea slugs, Plakobranchus ocellatus.</title>
        <authorList>
            <person name="Maeda T."/>
            <person name="Takahashi S."/>
            <person name="Yoshida T."/>
            <person name="Shimamura S."/>
            <person name="Takaki Y."/>
            <person name="Nagai Y."/>
            <person name="Toyoda A."/>
            <person name="Suzuki Y."/>
            <person name="Arimoto A."/>
            <person name="Ishii H."/>
            <person name="Satoh N."/>
            <person name="Nishiyama T."/>
            <person name="Hasebe M."/>
            <person name="Maruyama T."/>
            <person name="Minagawa J."/>
            <person name="Obokata J."/>
            <person name="Shigenobu S."/>
        </authorList>
    </citation>
    <scope>NUCLEOTIDE SEQUENCE [LARGE SCALE GENOMIC DNA]</scope>
</reference>
<dbReference type="InterPro" id="IPR000152">
    <property type="entry name" value="EGF-type_Asp/Asn_hydroxyl_site"/>
</dbReference>
<evidence type="ECO:0000256" key="2">
    <source>
        <dbReference type="ARBA" id="ARBA00023157"/>
    </source>
</evidence>
<dbReference type="InterPro" id="IPR049883">
    <property type="entry name" value="NOTCH1_EGF-like"/>
</dbReference>
<keyword evidence="5" id="KW-1133">Transmembrane helix</keyword>
<accession>A0AAV4JKX8</accession>
<keyword evidence="5" id="KW-0472">Membrane</keyword>
<evidence type="ECO:0000256" key="1">
    <source>
        <dbReference type="ARBA" id="ARBA00022536"/>
    </source>
</evidence>
<proteinExistence type="predicted"/>
<gene>
    <name evidence="7" type="ORF">ElyMa_003379400</name>
</gene>
<feature type="domain" description="EGF-like" evidence="6">
    <location>
        <begin position="7"/>
        <end position="45"/>
    </location>
</feature>
<evidence type="ECO:0000256" key="4">
    <source>
        <dbReference type="SAM" id="MobiDB-lite"/>
    </source>
</evidence>
<keyword evidence="2" id="KW-1015">Disulfide bond</keyword>
<feature type="transmembrane region" description="Helical" evidence="5">
    <location>
        <begin position="95"/>
        <end position="119"/>
    </location>
</feature>
<dbReference type="InterPro" id="IPR000742">
    <property type="entry name" value="EGF"/>
</dbReference>